<feature type="compositionally biased region" description="Low complexity" evidence="12">
    <location>
        <begin position="260"/>
        <end position="293"/>
    </location>
</feature>
<keyword evidence="6" id="KW-0539">Nucleus</keyword>
<gene>
    <name evidence="15" type="ORF">E1301_Tti003020</name>
</gene>
<feature type="compositionally biased region" description="Acidic residues" evidence="12">
    <location>
        <begin position="563"/>
        <end position="573"/>
    </location>
</feature>
<feature type="compositionally biased region" description="Basic residues" evidence="12">
    <location>
        <begin position="638"/>
        <end position="649"/>
    </location>
</feature>
<evidence type="ECO:0000256" key="5">
    <source>
        <dbReference type="ARBA" id="ARBA00023163"/>
    </source>
</evidence>
<feature type="compositionally biased region" description="Low complexity" evidence="12">
    <location>
        <begin position="769"/>
        <end position="812"/>
    </location>
</feature>
<comment type="subcellular location">
    <subcellularLocation>
        <location evidence="1">Nucleus</location>
    </subcellularLocation>
</comment>
<dbReference type="FunFam" id="4.10.280.10:FF:000007">
    <property type="entry name" value="single-minded homolog 1 isoform X1"/>
    <property type="match status" value="1"/>
</dbReference>
<evidence type="ECO:0000256" key="2">
    <source>
        <dbReference type="ARBA" id="ARBA00022737"/>
    </source>
</evidence>
<name>A0A5A9NLH1_9TELE</name>
<feature type="compositionally biased region" description="Basic and acidic residues" evidence="12">
    <location>
        <begin position="505"/>
        <end position="515"/>
    </location>
</feature>
<evidence type="ECO:0000256" key="10">
    <source>
        <dbReference type="ARBA" id="ARBA00078434"/>
    </source>
</evidence>
<feature type="region of interest" description="Disordered" evidence="12">
    <location>
        <begin position="488"/>
        <end position="826"/>
    </location>
</feature>
<dbReference type="FunFam" id="3.30.450.20:FF:000091">
    <property type="entry name" value="Neuronal PAS domain-containing protein 3"/>
    <property type="match status" value="1"/>
</dbReference>
<dbReference type="PANTHER" id="PTHR23043">
    <property type="entry name" value="HYPOXIA-INDUCIBLE FACTOR 1 ALPHA"/>
    <property type="match status" value="1"/>
</dbReference>
<dbReference type="InterPro" id="IPR035965">
    <property type="entry name" value="PAS-like_dom_sf"/>
</dbReference>
<feature type="region of interest" description="Disordered" evidence="12">
    <location>
        <begin position="19"/>
        <end position="46"/>
    </location>
</feature>
<dbReference type="PROSITE" id="PS50112">
    <property type="entry name" value="PAS"/>
    <property type="match status" value="1"/>
</dbReference>
<feature type="region of interest" description="Disordered" evidence="12">
    <location>
        <begin position="60"/>
        <end position="102"/>
    </location>
</feature>
<proteinExistence type="predicted"/>
<feature type="compositionally biased region" description="Polar residues" evidence="12">
    <location>
        <begin position="60"/>
        <end position="69"/>
    </location>
</feature>
<dbReference type="FunFam" id="3.30.450.20:FF:000021">
    <property type="entry name" value="Neuronal PAS domain-containing protein 3"/>
    <property type="match status" value="1"/>
</dbReference>
<dbReference type="GO" id="GO:0048513">
    <property type="term" value="P:animal organ development"/>
    <property type="evidence" value="ECO:0007669"/>
    <property type="project" value="UniProtKB-ARBA"/>
</dbReference>
<evidence type="ECO:0000256" key="3">
    <source>
        <dbReference type="ARBA" id="ARBA00023015"/>
    </source>
</evidence>
<evidence type="ECO:0000259" key="14">
    <source>
        <dbReference type="PROSITE" id="PS50888"/>
    </source>
</evidence>
<evidence type="ECO:0000256" key="11">
    <source>
        <dbReference type="ARBA" id="ARBA00083650"/>
    </source>
</evidence>
<feature type="domain" description="PAS" evidence="13">
    <location>
        <begin position="191"/>
        <end position="255"/>
    </location>
</feature>
<dbReference type="SUPFAM" id="SSF55785">
    <property type="entry name" value="PYP-like sensor domain (PAS domain)"/>
    <property type="match status" value="2"/>
</dbReference>
<dbReference type="SMART" id="SM00086">
    <property type="entry name" value="PAC"/>
    <property type="match status" value="1"/>
</dbReference>
<feature type="region of interest" description="Disordered" evidence="12">
    <location>
        <begin position="253"/>
        <end position="293"/>
    </location>
</feature>
<dbReference type="PANTHER" id="PTHR23043:SF30">
    <property type="entry name" value="NEURONAL PAS DOMAIN-CONTAINING PROTEIN 3"/>
    <property type="match status" value="1"/>
</dbReference>
<dbReference type="AlphaFoldDB" id="A0A5A9NLH1"/>
<organism evidence="15 16">
    <name type="scientific">Triplophysa tibetana</name>
    <dbReference type="NCBI Taxonomy" id="1572043"/>
    <lineage>
        <taxon>Eukaryota</taxon>
        <taxon>Metazoa</taxon>
        <taxon>Chordata</taxon>
        <taxon>Craniata</taxon>
        <taxon>Vertebrata</taxon>
        <taxon>Euteleostomi</taxon>
        <taxon>Actinopterygii</taxon>
        <taxon>Neopterygii</taxon>
        <taxon>Teleostei</taxon>
        <taxon>Ostariophysi</taxon>
        <taxon>Cypriniformes</taxon>
        <taxon>Nemacheilidae</taxon>
        <taxon>Triplophysa</taxon>
    </lineage>
</organism>
<comment type="subunit">
    <text evidence="8">Efficient DNA binding requires dimerization with another bHLH protein. Interacts with ARNT; forms a heterodimer that binds core DNA sequence 5'-[AG]CGTG-3' within the hypoxia response element (HRE) of target gene promoters.</text>
</comment>
<dbReference type="Pfam" id="PF00989">
    <property type="entry name" value="PAS"/>
    <property type="match status" value="1"/>
</dbReference>
<dbReference type="InterPro" id="IPR001610">
    <property type="entry name" value="PAC"/>
</dbReference>
<evidence type="ECO:0000256" key="9">
    <source>
        <dbReference type="ARBA" id="ARBA00070615"/>
    </source>
</evidence>
<sequence length="975" mass="105736">MIRIFPDFSVQVTAAAAAGGGAGGGMPAASRVPVATNGNPQNVQGLTSYQQSEPYWERSANASSCSATRPKTLHLGGQQHTSSPWLQALRKEKSRDAARSRRGKENFEFYELAKMLPLPGAITSQLDKASIIRLTISYLKMRDFANQGDPPWNLRMEGPPPNTSVKAIGSQRRRSPGVAAAEIFEPHLGSHILQSLDAFVFALNKEGRFLYISETVSIYLGLSQVELTGSSVFDYVHPGDHVEMAEQLGMKLPPGRGLLSQSAGAEDGASSASSSSHSETPEPVESSSPSLLSPDNTLERSFFIRMKSTLTKRGIHIKSSGYKVIHITGSLRIRMALTHGRSVPNQIMGMVVVAHALPPPTINEVRIDCQMFVTRVNMDLNIIFCENRISDYMDLTPVDIVGKRCYHFIHAEDVEGIRQCHLDLMNKGQCVTKYYRWIQKTGGYIWIQSSATIAINAKNGNEKNVIWVNYVLSNLEYKDVPIDIAQLPSLPEKTSESSETSDSESESKENSDNENSKSGGKGNPSSENSEDPESDRKKQTGEPPEQEMRRQEEGDSSSNPESQESEDSLEPSDCETNHKEGHLGRLGGLHIKVERYGDVEKLRDSPSSSSSEEEMDDEDEIVKECNSAGELSGPAMSRHQKRKKRRKKQRWDGSRQRLRLSPSATATPSPGGMDPTLGDQPPLLLPPSPTSASVLKIKTEMSEPINFDNDSSIWNYPPNREISRNESPYSMTKPHDTFPSPQPAGPQVSIPESVLTPPGAESGGGSRKPNFNGNGSSANNAPTTVSSAPPGSLALPSSSSTADPLSPPLSASPRDKQQGTPTSSGSLLYTSDLEALQRLQAGNVVLPLVHRVTGTLAATSTSSPRVYTTGTIRYAPADVSLAMQGNLLPNPHAAVNFVDGPGFGIDPKTPMEMLYHHVHRLNMSTPFGGAVSGAGLTQMPAANVFTTAEGLFSTLPFPVYTNGIHNTQTLERKED</sequence>
<reference evidence="15 16" key="1">
    <citation type="journal article" date="2019" name="Mol. Ecol. Resour.">
        <title>Chromosome-level genome assembly of Triplophysa tibetana, a fish adapted to the harsh high-altitude environment of the Tibetan Plateau.</title>
        <authorList>
            <person name="Yang X."/>
            <person name="Liu H."/>
            <person name="Ma Z."/>
            <person name="Zou Y."/>
            <person name="Zou M."/>
            <person name="Mao Y."/>
            <person name="Li X."/>
            <person name="Wang H."/>
            <person name="Chen T."/>
            <person name="Wang W."/>
            <person name="Yang R."/>
        </authorList>
    </citation>
    <scope>NUCLEOTIDE SEQUENCE [LARGE SCALE GENOMIC DNA]</scope>
    <source>
        <strain evidence="15">TTIB1903HZAU</strain>
        <tissue evidence="15">Muscle</tissue>
    </source>
</reference>
<dbReference type="GO" id="GO:0046983">
    <property type="term" value="F:protein dimerization activity"/>
    <property type="evidence" value="ECO:0007669"/>
    <property type="project" value="InterPro"/>
</dbReference>
<dbReference type="Proteomes" id="UP000324632">
    <property type="component" value="Chromosome 15"/>
</dbReference>
<dbReference type="GO" id="GO:0000977">
    <property type="term" value="F:RNA polymerase II transcription regulatory region sequence-specific DNA binding"/>
    <property type="evidence" value="ECO:0007669"/>
    <property type="project" value="TreeGrafter"/>
</dbReference>
<dbReference type="CDD" id="cd00130">
    <property type="entry name" value="PAS"/>
    <property type="match status" value="2"/>
</dbReference>
<evidence type="ECO:0000256" key="7">
    <source>
        <dbReference type="ARBA" id="ARBA00059012"/>
    </source>
</evidence>
<comment type="caution">
    <text evidence="15">The sequence shown here is derived from an EMBL/GenBank/DDBJ whole genome shotgun (WGS) entry which is preliminary data.</text>
</comment>
<evidence type="ECO:0000313" key="15">
    <source>
        <dbReference type="EMBL" id="KAA0710872.1"/>
    </source>
</evidence>
<feature type="compositionally biased region" description="Polar residues" evidence="12">
    <location>
        <begin position="36"/>
        <end position="46"/>
    </location>
</feature>
<evidence type="ECO:0000313" key="16">
    <source>
        <dbReference type="Proteomes" id="UP000324632"/>
    </source>
</evidence>
<dbReference type="PROSITE" id="PS50888">
    <property type="entry name" value="BHLH"/>
    <property type="match status" value="1"/>
</dbReference>
<keyword evidence="4" id="KW-0238">DNA-binding</keyword>
<evidence type="ECO:0000256" key="12">
    <source>
        <dbReference type="SAM" id="MobiDB-lite"/>
    </source>
</evidence>
<feature type="domain" description="BHLH" evidence="14">
    <location>
        <begin position="89"/>
        <end position="142"/>
    </location>
</feature>
<dbReference type="Gene3D" id="3.30.450.20">
    <property type="entry name" value="PAS domain"/>
    <property type="match status" value="2"/>
</dbReference>
<dbReference type="SUPFAM" id="SSF47459">
    <property type="entry name" value="HLH, helix-loop-helix DNA-binding domain"/>
    <property type="match status" value="1"/>
</dbReference>
<dbReference type="SMART" id="SM00353">
    <property type="entry name" value="HLH"/>
    <property type="match status" value="1"/>
</dbReference>
<protein>
    <recommendedName>
        <fullName evidence="9">Neuronal PAS domain-containing protein 3</fullName>
    </recommendedName>
    <alternativeName>
        <fullName evidence="10">Basic-helix-loop-helix-PAS protein MOP6</fullName>
    </alternativeName>
    <alternativeName>
        <fullName evidence="11">Member of PAS protein 6</fullName>
    </alternativeName>
</protein>
<evidence type="ECO:0000256" key="1">
    <source>
        <dbReference type="ARBA" id="ARBA00004123"/>
    </source>
</evidence>
<accession>A0A5A9NLH1</accession>
<dbReference type="CDD" id="cd19732">
    <property type="entry name" value="bHLH-PAS_NPAS3_PASD6"/>
    <property type="match status" value="1"/>
</dbReference>
<keyword evidence="3" id="KW-0805">Transcription regulation</keyword>
<dbReference type="InterPro" id="IPR011598">
    <property type="entry name" value="bHLH_dom"/>
</dbReference>
<evidence type="ECO:0000256" key="6">
    <source>
        <dbReference type="ARBA" id="ARBA00023242"/>
    </source>
</evidence>
<dbReference type="EMBL" id="SOYY01000015">
    <property type="protein sequence ID" value="KAA0710872.1"/>
    <property type="molecule type" value="Genomic_DNA"/>
</dbReference>
<dbReference type="GO" id="GO:0005634">
    <property type="term" value="C:nucleus"/>
    <property type="evidence" value="ECO:0007669"/>
    <property type="project" value="UniProtKB-SubCell"/>
</dbReference>
<dbReference type="GO" id="GO:0000981">
    <property type="term" value="F:DNA-binding transcription factor activity, RNA polymerase II-specific"/>
    <property type="evidence" value="ECO:0007669"/>
    <property type="project" value="TreeGrafter"/>
</dbReference>
<evidence type="ECO:0000256" key="4">
    <source>
        <dbReference type="ARBA" id="ARBA00023125"/>
    </source>
</evidence>
<feature type="compositionally biased region" description="Basic and acidic residues" evidence="12">
    <location>
        <begin position="534"/>
        <end position="553"/>
    </location>
</feature>
<keyword evidence="5" id="KW-0804">Transcription</keyword>
<dbReference type="InterPro" id="IPR036638">
    <property type="entry name" value="HLH_DNA-bd_sf"/>
</dbReference>
<dbReference type="Pfam" id="PF08447">
    <property type="entry name" value="PAS_3"/>
    <property type="match status" value="1"/>
</dbReference>
<keyword evidence="2" id="KW-0677">Repeat</keyword>
<feature type="compositionally biased region" description="Basic and acidic residues" evidence="12">
    <location>
        <begin position="89"/>
        <end position="102"/>
    </location>
</feature>
<comment type="function">
    <text evidence="7">May play a broad role in neurogenesis. May control regulatory pathways relevant to schizophrenia and to psychotic illness.</text>
</comment>
<dbReference type="InterPro" id="IPR013767">
    <property type="entry name" value="PAS_fold"/>
</dbReference>
<dbReference type="InterPro" id="IPR013655">
    <property type="entry name" value="PAS_fold_3"/>
</dbReference>
<dbReference type="InterPro" id="IPR000014">
    <property type="entry name" value="PAS"/>
</dbReference>
<feature type="compositionally biased region" description="Acidic residues" evidence="12">
    <location>
        <begin position="611"/>
        <end position="621"/>
    </location>
</feature>
<dbReference type="SMART" id="SM00091">
    <property type="entry name" value="PAS"/>
    <property type="match status" value="2"/>
</dbReference>
<dbReference type="Pfam" id="PF23171">
    <property type="entry name" value="bHLH_HIF1A"/>
    <property type="match status" value="1"/>
</dbReference>
<feature type="compositionally biased region" description="Basic and acidic residues" evidence="12">
    <location>
        <begin position="591"/>
        <end position="604"/>
    </location>
</feature>
<evidence type="ECO:0000259" key="13">
    <source>
        <dbReference type="PROSITE" id="PS50112"/>
    </source>
</evidence>
<keyword evidence="16" id="KW-1185">Reference proteome</keyword>
<dbReference type="OrthoDB" id="6021714at2759"/>
<evidence type="ECO:0000256" key="8">
    <source>
        <dbReference type="ARBA" id="ARBA00064109"/>
    </source>
</evidence>
<dbReference type="Gene3D" id="4.10.280.10">
    <property type="entry name" value="Helix-loop-helix DNA-binding domain"/>
    <property type="match status" value="1"/>
</dbReference>